<feature type="domain" description="HMG box" evidence="4">
    <location>
        <begin position="16"/>
        <end position="84"/>
    </location>
</feature>
<feature type="compositionally biased region" description="Basic and acidic residues" evidence="3">
    <location>
        <begin position="1"/>
        <end position="17"/>
    </location>
</feature>
<feature type="compositionally biased region" description="Basic and acidic residues" evidence="3">
    <location>
        <begin position="474"/>
        <end position="488"/>
    </location>
</feature>
<proteinExistence type="predicted"/>
<dbReference type="SMART" id="SM00398">
    <property type="entry name" value="HMG"/>
    <property type="match status" value="1"/>
</dbReference>
<feature type="compositionally biased region" description="Basic and acidic residues" evidence="3">
    <location>
        <begin position="282"/>
        <end position="296"/>
    </location>
</feature>
<dbReference type="Pfam" id="PF00505">
    <property type="entry name" value="HMG_box"/>
    <property type="match status" value="1"/>
</dbReference>
<evidence type="ECO:0000256" key="2">
    <source>
        <dbReference type="SAM" id="Coils"/>
    </source>
</evidence>
<keyword evidence="2" id="KW-0175">Coiled coil</keyword>
<dbReference type="PANTHER" id="PTHR46232">
    <property type="entry name" value="SMARCE1 REGULATOR OF CHROMATIN"/>
    <property type="match status" value="1"/>
</dbReference>
<feature type="compositionally biased region" description="Low complexity" evidence="3">
    <location>
        <begin position="641"/>
        <end position="664"/>
    </location>
</feature>
<dbReference type="GO" id="GO:0045892">
    <property type="term" value="P:negative regulation of DNA-templated transcription"/>
    <property type="evidence" value="ECO:0007669"/>
    <property type="project" value="TreeGrafter"/>
</dbReference>
<feature type="compositionally biased region" description="Polar residues" evidence="3">
    <location>
        <begin position="781"/>
        <end position="802"/>
    </location>
</feature>
<evidence type="ECO:0000256" key="1">
    <source>
        <dbReference type="PROSITE-ProRule" id="PRU00267"/>
    </source>
</evidence>
<dbReference type="PANTHER" id="PTHR46232:SF1">
    <property type="entry name" value="SWI_SNF-RELATED MATRIX-ASSOCIATED ACTIN-DEPENDENT REGULATOR OF CHROMATIN SUBFAMILY E MEMBER 1"/>
    <property type="match status" value="1"/>
</dbReference>
<feature type="compositionally biased region" description="Low complexity" evidence="3">
    <location>
        <begin position="299"/>
        <end position="313"/>
    </location>
</feature>
<dbReference type="EMBL" id="CAXLJL010000711">
    <property type="protein sequence ID" value="CAL5140190.1"/>
    <property type="molecule type" value="Genomic_DNA"/>
</dbReference>
<name>A0AAV2TZ65_CALDB</name>
<accession>A0AAV2TZ65</accession>
<evidence type="ECO:0000259" key="4">
    <source>
        <dbReference type="PROSITE" id="PS50118"/>
    </source>
</evidence>
<keyword evidence="1" id="KW-0539">Nucleus</keyword>
<dbReference type="InterPro" id="IPR009071">
    <property type="entry name" value="HMG_box_dom"/>
</dbReference>
<sequence length="964" mass="106079">MSSKSDTRVPKPPKPPEKPLMPYMRYSRKVWEQVKNSNPHLKLWEVGKIIGQMWRELPDDEKTLYVEEYDAEKAQYAEALRQYHSSPAYQAWLVAKERAEKSMEEQDQERKQASARVRDRMGEIPQTDLRESYILEDNEEDAEDQYTAKHVAAARFQRNHRLMQEILSDSRLPDPGQLITQSRLNTLRLQVEQLKSHKRNLCQEIESCEARHRAKLKRIQEDSSKFLEGYQKLTSERPMITESQFAEMIVKAKHDLQREEEERLSRYLVEVETRRRRQQQRQQREAELSAEAERRRQQIHQQQVQQAQARMQQIPDDAVQQPNDRFVERPVAQQDIKDEPSSQAMPKPGATPGPVSVKPNIPEANSNTTGSYPPSMPNNFSQVAGSGANVKFNPSGHTQHHYPPPPNYPPNAMSPVNQPVGLMPQRMPSGPPQQGVLTTNVPKASPLTQPKKTPSSGSSASSASSISSSSSKTRKSDSAPESKDKKVAADVISTASMPSVVNERRDPNLEHAKGMEGSAPPGPPGDYAQNAAIQPPISRPATQHYPQQPPVPPNASMQGHPLTGVPHGPFIYEQNAMPGSPMTGGGYYHHPSMPQPANNPPNYPPHARPPFPQHPSYGTMQYPPHQPQPQTSEHPPPPPMYIQHMPQQPHLSQPGPPMMGSSPQTAGHPPHSHQNTVVGWHQSGGPSGYPPQYAPPRYPGPNAPMGYPPHPVRHMPISGGSYVMPPHQSIPQGSQQPQQVSNSTPMSEPSGAGQQQIPAPPPYQQQQSNMTSGYWVAPQNEYGTASQPPSQQYMPTSHQDSGSLAPPAVSMENMPPSSISGRPHTEHGPGHMGQQSQQPNMYYSGYPPIQSPYGQPNNMGSGGFYGVPPQHQSGNYPPPPSHGAPAAWPGYPSQMGQPHPHGYQPPSQQQSSSSGPPSSAQMQGKVDSSGPPSSSIENSASMATVTGNTSRPSSVGSQSQPPCI</sequence>
<feature type="coiled-coil region" evidence="2">
    <location>
        <begin position="184"/>
        <end position="211"/>
    </location>
</feature>
<reference evidence="5" key="1">
    <citation type="submission" date="2024-06" db="EMBL/GenBank/DDBJ databases">
        <authorList>
            <person name="Liu X."/>
            <person name="Lenzi L."/>
            <person name="Haldenby T S."/>
            <person name="Uol C."/>
        </authorList>
    </citation>
    <scope>NUCLEOTIDE SEQUENCE</scope>
</reference>
<keyword evidence="1" id="KW-0238">DNA-binding</keyword>
<dbReference type="GO" id="GO:0031492">
    <property type="term" value="F:nucleosomal DNA binding"/>
    <property type="evidence" value="ECO:0007669"/>
    <property type="project" value="TreeGrafter"/>
</dbReference>
<feature type="compositionally biased region" description="Pro residues" evidence="3">
    <location>
        <begin position="688"/>
        <end position="710"/>
    </location>
</feature>
<dbReference type="Proteomes" id="UP001497525">
    <property type="component" value="Unassembled WGS sequence"/>
</dbReference>
<organism evidence="5 6">
    <name type="scientific">Calicophoron daubneyi</name>
    <name type="common">Rumen fluke</name>
    <name type="synonym">Paramphistomum daubneyi</name>
    <dbReference type="NCBI Taxonomy" id="300641"/>
    <lineage>
        <taxon>Eukaryota</taxon>
        <taxon>Metazoa</taxon>
        <taxon>Spiralia</taxon>
        <taxon>Lophotrochozoa</taxon>
        <taxon>Platyhelminthes</taxon>
        <taxon>Trematoda</taxon>
        <taxon>Digenea</taxon>
        <taxon>Plagiorchiida</taxon>
        <taxon>Pronocephalata</taxon>
        <taxon>Paramphistomoidea</taxon>
        <taxon>Paramphistomidae</taxon>
        <taxon>Calicophoron</taxon>
    </lineage>
</organism>
<feature type="compositionally biased region" description="Low complexity" evidence="3">
    <location>
        <begin position="725"/>
        <end position="743"/>
    </location>
</feature>
<feature type="compositionally biased region" description="Low complexity" evidence="3">
    <location>
        <begin position="455"/>
        <end position="471"/>
    </location>
</feature>
<dbReference type="GO" id="GO:0016922">
    <property type="term" value="F:nuclear receptor binding"/>
    <property type="evidence" value="ECO:0007669"/>
    <property type="project" value="TreeGrafter"/>
</dbReference>
<dbReference type="InterPro" id="IPR036910">
    <property type="entry name" value="HMG_box_dom_sf"/>
</dbReference>
<feature type="compositionally biased region" description="Low complexity" evidence="3">
    <location>
        <begin position="894"/>
        <end position="941"/>
    </location>
</feature>
<feature type="compositionally biased region" description="Polar residues" evidence="3">
    <location>
        <begin position="363"/>
        <end position="384"/>
    </location>
</feature>
<feature type="compositionally biased region" description="Pro residues" evidence="3">
    <location>
        <begin position="593"/>
        <end position="613"/>
    </location>
</feature>
<evidence type="ECO:0000256" key="3">
    <source>
        <dbReference type="SAM" id="MobiDB-lite"/>
    </source>
</evidence>
<dbReference type="GO" id="GO:0016514">
    <property type="term" value="C:SWI/SNF complex"/>
    <property type="evidence" value="ECO:0007669"/>
    <property type="project" value="TreeGrafter"/>
</dbReference>
<feature type="region of interest" description="Disordered" evidence="3">
    <location>
        <begin position="334"/>
        <end position="964"/>
    </location>
</feature>
<gene>
    <name evidence="5" type="ORF">CDAUBV1_LOCUS15365</name>
</gene>
<dbReference type="Gene3D" id="1.10.30.10">
    <property type="entry name" value="High mobility group box domain"/>
    <property type="match status" value="1"/>
</dbReference>
<feature type="compositionally biased region" description="Polar residues" evidence="3">
    <location>
        <begin position="435"/>
        <end position="454"/>
    </location>
</feature>
<feature type="DNA-binding region" description="HMG box" evidence="1">
    <location>
        <begin position="16"/>
        <end position="84"/>
    </location>
</feature>
<dbReference type="PROSITE" id="PS50118">
    <property type="entry name" value="HMG_BOX_2"/>
    <property type="match status" value="1"/>
</dbReference>
<feature type="region of interest" description="Disordered" evidence="3">
    <location>
        <begin position="272"/>
        <end position="315"/>
    </location>
</feature>
<evidence type="ECO:0000313" key="6">
    <source>
        <dbReference type="Proteomes" id="UP001497525"/>
    </source>
</evidence>
<comment type="caution">
    <text evidence="5">The sequence shown here is derived from an EMBL/GenBank/DDBJ whole genome shotgun (WGS) entry which is preliminary data.</text>
</comment>
<feature type="compositionally biased region" description="Polar residues" evidence="3">
    <location>
        <begin position="942"/>
        <end position="964"/>
    </location>
</feature>
<dbReference type="CDD" id="cd21983">
    <property type="entry name" value="HMG-box_SMARCE1"/>
    <property type="match status" value="1"/>
</dbReference>
<protein>
    <recommendedName>
        <fullName evidence="4">HMG box domain-containing protein</fullName>
    </recommendedName>
</protein>
<evidence type="ECO:0000313" key="5">
    <source>
        <dbReference type="EMBL" id="CAL5140190.1"/>
    </source>
</evidence>
<feature type="region of interest" description="Disordered" evidence="3">
    <location>
        <begin position="1"/>
        <end position="21"/>
    </location>
</feature>
<dbReference type="AlphaFoldDB" id="A0AAV2TZ65"/>
<dbReference type="SUPFAM" id="SSF47095">
    <property type="entry name" value="HMG-box"/>
    <property type="match status" value="1"/>
</dbReference>
<feature type="compositionally biased region" description="Basic and acidic residues" evidence="3">
    <location>
        <begin position="502"/>
        <end position="514"/>
    </location>
</feature>